<dbReference type="EMBL" id="CM055101">
    <property type="protein sequence ID" value="KAJ7542323.1"/>
    <property type="molecule type" value="Genomic_DNA"/>
</dbReference>
<comment type="caution">
    <text evidence="1">The sequence shown here is derived from an EMBL/GenBank/DDBJ whole genome shotgun (WGS) entry which is preliminary data.</text>
</comment>
<reference evidence="2" key="1">
    <citation type="journal article" date="2024" name="Proc. Natl. Acad. Sci. U.S.A.">
        <title>Extraordinary preservation of gene collinearity over three hundred million years revealed in homosporous lycophytes.</title>
        <authorList>
            <person name="Li C."/>
            <person name="Wickell D."/>
            <person name="Kuo L.Y."/>
            <person name="Chen X."/>
            <person name="Nie B."/>
            <person name="Liao X."/>
            <person name="Peng D."/>
            <person name="Ji J."/>
            <person name="Jenkins J."/>
            <person name="Williams M."/>
            <person name="Shu S."/>
            <person name="Plott C."/>
            <person name="Barry K."/>
            <person name="Rajasekar S."/>
            <person name="Grimwood J."/>
            <person name="Han X."/>
            <person name="Sun S."/>
            <person name="Hou Z."/>
            <person name="He W."/>
            <person name="Dai G."/>
            <person name="Sun C."/>
            <person name="Schmutz J."/>
            <person name="Leebens-Mack J.H."/>
            <person name="Li F.W."/>
            <person name="Wang L."/>
        </authorList>
    </citation>
    <scope>NUCLEOTIDE SEQUENCE [LARGE SCALE GENOMIC DNA]</scope>
    <source>
        <strain evidence="2">cv. PW_Plant_1</strain>
    </source>
</reference>
<evidence type="ECO:0000313" key="2">
    <source>
        <dbReference type="Proteomes" id="UP001162992"/>
    </source>
</evidence>
<name>A0ACC2CJY5_DIPCM</name>
<proteinExistence type="predicted"/>
<keyword evidence="2" id="KW-1185">Reference proteome</keyword>
<accession>A0ACC2CJY5</accession>
<dbReference type="Proteomes" id="UP001162992">
    <property type="component" value="Chromosome 10"/>
</dbReference>
<gene>
    <name evidence="1" type="ORF">O6H91_10G100800</name>
</gene>
<evidence type="ECO:0000313" key="1">
    <source>
        <dbReference type="EMBL" id="KAJ7542323.1"/>
    </source>
</evidence>
<protein>
    <submittedName>
        <fullName evidence="1">Uncharacterized protein</fullName>
    </submittedName>
</protein>
<organism evidence="1 2">
    <name type="scientific">Diphasiastrum complanatum</name>
    <name type="common">Issler's clubmoss</name>
    <name type="synonym">Lycopodium complanatum</name>
    <dbReference type="NCBI Taxonomy" id="34168"/>
    <lineage>
        <taxon>Eukaryota</taxon>
        <taxon>Viridiplantae</taxon>
        <taxon>Streptophyta</taxon>
        <taxon>Embryophyta</taxon>
        <taxon>Tracheophyta</taxon>
        <taxon>Lycopodiopsida</taxon>
        <taxon>Lycopodiales</taxon>
        <taxon>Lycopodiaceae</taxon>
        <taxon>Lycopodioideae</taxon>
        <taxon>Diphasiastrum</taxon>
    </lineage>
</organism>
<sequence length="1720" mass="189414">MASTADIGSSSHQRPQDLFVGHSAATSSSDARQLPAVDGAVMMTSCGQVSQSLEGASVEQGFLSGLISSDDCDLSDFDPTLAGIRSFRELLNFGVPDDENRDHAFSETAGGPDAPGRAQQGQRSVIPVGFGFRGNQGGVVSAEMCANGVVGCPSKEQFEGARAKEATEDWRGWRYGLQGGNSEQKAEQRQQILRTQMHANCEGSKRADIGLPSGSSSLDQPSIVVQLNMKGEVSSCLEFENDIPNSIAMPRQEEQYSRKRKTGVPVWVKWRGKWQACIQCCINDCSAATMKAMPTYSKKKYIVAYFPATRMYSWIDTQHVCAISENPEPLAGGSHESARESVKDIDMPRRGMLRSVAATMCDISDRLPIKAVIETAQDAGVWKSFAKEAVQSKEYSDIGKLLIRLFGMIVRKYLKSSWVNNSFSRWKKDCENAESASSIEKLNKELINAILWEEVALLWDKPEQSTLGSEWKDWKEAVFVGGVEVGNGGKVTTFKTVSAPDLADSNLQNSPNGSLIRRRKEPPMQQAWPCNGVDSTKFELSRKRSKLEIRRRVPYPVSDTEPAMERHDQPLSGVSTSQSASMMSLPAKQSKNETQKDDIMHSPYFKQTRELGADDLIPSSVNAEHSSTIAAKDSAVTSFQEGIPENSNLALPITPTSRRLSMNGRFCLAFVAHKNRQCTRFANEGSLYCCKHLNFATNEASEKSEKVKYLSGQLRGDNASYKSPALSFPRTSYECRDICRAMTKYGRRCAFKVIKGSIHCKRHSVQNDAICSGEDVMVLGDGEKPVTQAIEICPANVEPGALSFPTASIGPGSLTTSIERKLSNWRRCIGWCKRNGEQCSHRAKVGTLYCKKHLWLAKISVDASSQRFQLQETTSNADEDKLSRSKFMLDNYLKTALALNDRADRDETGVKSKKELADKVLAEASKDMVVARILLRLVVQQKLNLEAVFGLQNSKDLRNSEAIVRSGNSQEHEIAHLSIADELKTETKSGPHINCSDVRMLDQDLNRCNNQADKLKCSICIEEFMELVSLGCHWKTSHYKEAQCFLKGYICRVCGQELTSKPAIDRHWKAQHEGLLQTPAMPICMVCDGNFIDFDILWEHVVSIHSDHLSGAPTASSLPAIPSTSQDVNDAICSPAANVLTAVCKGDAQDILTGVSNSNLPVASIPSKVEGDILKFKCKFCGKRFRILPDLGRHHQAEHMTSNPPGCQTKKGKHYQRSFLNLHNTESSGTMLLAPSAGRWKKRSKVVKDGLNSLLRIKAAVQSLKQQNQTKNTNKEICESSVSPNDGHGFLGNGLLLWSGPRLTGSPSDDDILSVANSVCCIVRLCSLLESKYETLPHEFSEKAFELCRGAMLTLDWIKEGFVCPNGCKKHGNPLDLAAVFNATPADMAEGNFGSLQEKLSSDAFPVSNTHANSVKVICEDVSSGQESVPVPCVVDEDLIKSCNCASCKEGNASQMDASNPWETFSYITRRLLKPSLGLDTKSSQLGCSCKETKCSPESCDHVLLFDSDNTDACDIYGQSMHGRFPYTISGQIILQEGYLVYECNSSCHCQEECTNRVLQKGVQIKLEVFKTCHKGWAVRAAQHIPRGTFVCEYLGEVLNDAEANKRGERYDTIGCSYLYDIDVHLDTSGSRHGGAKPFVIDATKFGNVSRFINHSCAPNLINYQVLVESMDCQLAHIGLYASRDIAVGEELAYDYRYKLLPGKGFPCHCGAGSCRGRLY</sequence>